<gene>
    <name evidence="1" type="ORF">KC19_6G123700</name>
</gene>
<organism evidence="1 2">
    <name type="scientific">Ceratodon purpureus</name>
    <name type="common">Fire moss</name>
    <name type="synonym">Dicranum purpureum</name>
    <dbReference type="NCBI Taxonomy" id="3225"/>
    <lineage>
        <taxon>Eukaryota</taxon>
        <taxon>Viridiplantae</taxon>
        <taxon>Streptophyta</taxon>
        <taxon>Embryophyta</taxon>
        <taxon>Bryophyta</taxon>
        <taxon>Bryophytina</taxon>
        <taxon>Bryopsida</taxon>
        <taxon>Dicranidae</taxon>
        <taxon>Pseudoditrichales</taxon>
        <taxon>Ditrichaceae</taxon>
        <taxon>Ceratodon</taxon>
    </lineage>
</organism>
<keyword evidence="2" id="KW-1185">Reference proteome</keyword>
<sequence length="177" mass="19711">MTVSLKQNIVAILWYLCASCVVQLQLLIHSSCIRSLQHVQGWTNAKSRIHDSSSDSPATSALSFSAKHHTSIPNCTMLKLFSMRISPQDDCEFAARYPTHPQHSTLLNHTIQLQCNREATRFKGTCQVAPLNGLNNSSLRTPFHNFSKNPLLERVTQAGTLNRLLFGNCVVTSNFGE</sequence>
<reference evidence="1 2" key="1">
    <citation type="submission" date="2020-06" db="EMBL/GenBank/DDBJ databases">
        <title>WGS assembly of Ceratodon purpureus strain R40.</title>
        <authorList>
            <person name="Carey S.B."/>
            <person name="Jenkins J."/>
            <person name="Shu S."/>
            <person name="Lovell J.T."/>
            <person name="Sreedasyam A."/>
            <person name="Maumus F."/>
            <person name="Tiley G.P."/>
            <person name="Fernandez-Pozo N."/>
            <person name="Barry K."/>
            <person name="Chen C."/>
            <person name="Wang M."/>
            <person name="Lipzen A."/>
            <person name="Daum C."/>
            <person name="Saski C.A."/>
            <person name="Payton A.C."/>
            <person name="Mcbreen J.C."/>
            <person name="Conrad R.E."/>
            <person name="Kollar L.M."/>
            <person name="Olsson S."/>
            <person name="Huttunen S."/>
            <person name="Landis J.B."/>
            <person name="Wickett N.J."/>
            <person name="Johnson M.G."/>
            <person name="Rensing S.A."/>
            <person name="Grimwood J."/>
            <person name="Schmutz J."/>
            <person name="Mcdaniel S.F."/>
        </authorList>
    </citation>
    <scope>NUCLEOTIDE SEQUENCE [LARGE SCALE GENOMIC DNA]</scope>
    <source>
        <strain evidence="1 2">R40</strain>
    </source>
</reference>
<evidence type="ECO:0000313" key="2">
    <source>
        <dbReference type="Proteomes" id="UP000822688"/>
    </source>
</evidence>
<dbReference type="AlphaFoldDB" id="A0A8T0HF42"/>
<comment type="caution">
    <text evidence="1">The sequence shown here is derived from an EMBL/GenBank/DDBJ whole genome shotgun (WGS) entry which is preliminary data.</text>
</comment>
<name>A0A8T0HF42_CERPU</name>
<dbReference type="EMBL" id="CM026427">
    <property type="protein sequence ID" value="KAG0569892.1"/>
    <property type="molecule type" value="Genomic_DNA"/>
</dbReference>
<evidence type="ECO:0000313" key="1">
    <source>
        <dbReference type="EMBL" id="KAG0569890.1"/>
    </source>
</evidence>
<proteinExistence type="predicted"/>
<protein>
    <submittedName>
        <fullName evidence="1">Uncharacterized protein</fullName>
    </submittedName>
</protein>
<dbReference type="EMBL" id="CM026427">
    <property type="protein sequence ID" value="KAG0569893.1"/>
    <property type="molecule type" value="Genomic_DNA"/>
</dbReference>
<accession>A0A8T0HF42</accession>
<dbReference type="EMBL" id="CM026427">
    <property type="protein sequence ID" value="KAG0569891.1"/>
    <property type="molecule type" value="Genomic_DNA"/>
</dbReference>
<dbReference type="Proteomes" id="UP000822688">
    <property type="component" value="Chromosome 6"/>
</dbReference>
<dbReference type="EMBL" id="CM026427">
    <property type="protein sequence ID" value="KAG0569890.1"/>
    <property type="molecule type" value="Genomic_DNA"/>
</dbReference>